<name>A0A8H6SES5_9AGAR</name>
<organism evidence="3 4">
    <name type="scientific">Mycena indigotica</name>
    <dbReference type="NCBI Taxonomy" id="2126181"/>
    <lineage>
        <taxon>Eukaryota</taxon>
        <taxon>Fungi</taxon>
        <taxon>Dikarya</taxon>
        <taxon>Basidiomycota</taxon>
        <taxon>Agaricomycotina</taxon>
        <taxon>Agaricomycetes</taxon>
        <taxon>Agaricomycetidae</taxon>
        <taxon>Agaricales</taxon>
        <taxon>Marasmiineae</taxon>
        <taxon>Mycenaceae</taxon>
        <taxon>Mycena</taxon>
    </lineage>
</organism>
<dbReference type="Proteomes" id="UP000636479">
    <property type="component" value="Unassembled WGS sequence"/>
</dbReference>
<dbReference type="GeneID" id="59348490"/>
<feature type="compositionally biased region" description="Pro residues" evidence="1">
    <location>
        <begin position="238"/>
        <end position="247"/>
    </location>
</feature>
<feature type="region of interest" description="Disordered" evidence="1">
    <location>
        <begin position="114"/>
        <end position="311"/>
    </location>
</feature>
<keyword evidence="2" id="KW-0732">Signal</keyword>
<feature type="chain" id="PRO_5034424558" evidence="2">
    <location>
        <begin position="27"/>
        <end position="311"/>
    </location>
</feature>
<accession>A0A8H6SES5</accession>
<evidence type="ECO:0000256" key="2">
    <source>
        <dbReference type="SAM" id="SignalP"/>
    </source>
</evidence>
<dbReference type="RefSeq" id="XP_037217386.1">
    <property type="nucleotide sequence ID" value="XM_037365974.1"/>
</dbReference>
<evidence type="ECO:0000256" key="1">
    <source>
        <dbReference type="SAM" id="MobiDB-lite"/>
    </source>
</evidence>
<gene>
    <name evidence="3" type="ORF">MIND_00935200</name>
</gene>
<feature type="compositionally biased region" description="Low complexity" evidence="1">
    <location>
        <begin position="254"/>
        <end position="275"/>
    </location>
</feature>
<comment type="caution">
    <text evidence="3">The sequence shown here is derived from an EMBL/GenBank/DDBJ whole genome shotgun (WGS) entry which is preliminary data.</text>
</comment>
<sequence>MGGRSRLCRVTALFALLCSCTPPAVVIDPRPRHEPSRTRKADAAMLFLQLLCCCCLRPPPDESDEVIPNERTRLVDESIAPAQPGPVVDRETLEERFGGIVRAKEGRMVSVSARAPFDMHDDDDNDTRSSDGPAPPLPSTNDGPTGVLLHRRPPVLTMTPARARSQGSFSRFSDSRTSSRSSSRAPPPRTPASASGSGAGSGAGAPVRERNGLGLGASEWFAASESGSSAGIEEEPEPSPSPSPSPPDHGLRQPTSTPVAAAAAPIAALAAAHPVVTPPPPHQVTPPPPHDLTPRAEGLPPTGITFDWDDL</sequence>
<evidence type="ECO:0000313" key="4">
    <source>
        <dbReference type="Proteomes" id="UP000636479"/>
    </source>
</evidence>
<reference evidence="3" key="1">
    <citation type="submission" date="2020-05" db="EMBL/GenBank/DDBJ databases">
        <title>Mycena genomes resolve the evolution of fungal bioluminescence.</title>
        <authorList>
            <person name="Tsai I.J."/>
        </authorList>
    </citation>
    <scope>NUCLEOTIDE SEQUENCE</scope>
    <source>
        <strain evidence="3">171206Taipei</strain>
    </source>
</reference>
<feature type="compositionally biased region" description="Low complexity" evidence="1">
    <location>
        <begin position="216"/>
        <end position="231"/>
    </location>
</feature>
<dbReference type="PROSITE" id="PS51257">
    <property type="entry name" value="PROKAR_LIPOPROTEIN"/>
    <property type="match status" value="1"/>
</dbReference>
<dbReference type="EMBL" id="JACAZF010000008">
    <property type="protein sequence ID" value="KAF7297027.1"/>
    <property type="molecule type" value="Genomic_DNA"/>
</dbReference>
<dbReference type="OrthoDB" id="3227079at2759"/>
<proteinExistence type="predicted"/>
<feature type="compositionally biased region" description="Low complexity" evidence="1">
    <location>
        <begin position="167"/>
        <end position="184"/>
    </location>
</feature>
<feature type="signal peptide" evidence="2">
    <location>
        <begin position="1"/>
        <end position="26"/>
    </location>
</feature>
<keyword evidence="4" id="KW-1185">Reference proteome</keyword>
<protein>
    <submittedName>
        <fullName evidence="3">Uncharacterized protein</fullName>
    </submittedName>
</protein>
<feature type="compositionally biased region" description="Pro residues" evidence="1">
    <location>
        <begin position="276"/>
        <end position="291"/>
    </location>
</feature>
<evidence type="ECO:0000313" key="3">
    <source>
        <dbReference type="EMBL" id="KAF7297027.1"/>
    </source>
</evidence>
<dbReference type="AlphaFoldDB" id="A0A8H6SES5"/>